<feature type="signal peptide" evidence="1">
    <location>
        <begin position="1"/>
        <end position="26"/>
    </location>
</feature>
<dbReference type="RefSeq" id="WP_145144914.1">
    <property type="nucleotide sequence ID" value="NZ_VLKY01000016.1"/>
</dbReference>
<evidence type="ECO:0000256" key="1">
    <source>
        <dbReference type="SAM" id="SignalP"/>
    </source>
</evidence>
<dbReference type="Proteomes" id="UP000316905">
    <property type="component" value="Unassembled WGS sequence"/>
</dbReference>
<keyword evidence="1" id="KW-0732">Signal</keyword>
<evidence type="ECO:0000313" key="2">
    <source>
        <dbReference type="EMBL" id="TWI49591.1"/>
    </source>
</evidence>
<dbReference type="AlphaFoldDB" id="A0A562PYS5"/>
<organism evidence="2 3">
    <name type="scientific">Pseudomonas duriflava</name>
    <dbReference type="NCBI Taxonomy" id="459528"/>
    <lineage>
        <taxon>Bacteria</taxon>
        <taxon>Pseudomonadati</taxon>
        <taxon>Pseudomonadota</taxon>
        <taxon>Gammaproteobacteria</taxon>
        <taxon>Pseudomonadales</taxon>
        <taxon>Pseudomonadaceae</taxon>
        <taxon>Pseudomonas</taxon>
    </lineage>
</organism>
<dbReference type="InterPro" id="IPR010927">
    <property type="entry name" value="T4SS_TraH"/>
</dbReference>
<name>A0A562PYS5_9PSED</name>
<keyword evidence="3" id="KW-1185">Reference proteome</keyword>
<gene>
    <name evidence="2" type="ORF">IQ22_03914</name>
</gene>
<feature type="chain" id="PRO_5022138341" evidence="1">
    <location>
        <begin position="27"/>
        <end position="478"/>
    </location>
</feature>
<dbReference type="OrthoDB" id="9797479at2"/>
<dbReference type="Pfam" id="PF06122">
    <property type="entry name" value="TraH"/>
    <property type="match status" value="1"/>
</dbReference>
<reference evidence="2 3" key="1">
    <citation type="journal article" date="2015" name="Stand. Genomic Sci.">
        <title>Genomic Encyclopedia of Bacterial and Archaeal Type Strains, Phase III: the genomes of soil and plant-associated and newly described type strains.</title>
        <authorList>
            <person name="Whitman W.B."/>
            <person name="Woyke T."/>
            <person name="Klenk H.P."/>
            <person name="Zhou Y."/>
            <person name="Lilburn T.G."/>
            <person name="Beck B.J."/>
            <person name="De Vos P."/>
            <person name="Vandamme P."/>
            <person name="Eisen J.A."/>
            <person name="Garrity G."/>
            <person name="Hugenholtz P."/>
            <person name="Kyrpides N.C."/>
        </authorList>
    </citation>
    <scope>NUCLEOTIDE SEQUENCE [LARGE SCALE GENOMIC DNA]</scope>
    <source>
        <strain evidence="2 3">CGMCC 1.6858</strain>
    </source>
</reference>
<protein>
    <submittedName>
        <fullName evidence="2">Conjugative transfer pilus assembly protein TraH</fullName>
    </submittedName>
</protein>
<proteinExistence type="predicted"/>
<dbReference type="EMBL" id="VLKY01000016">
    <property type="protein sequence ID" value="TWI49591.1"/>
    <property type="molecule type" value="Genomic_DNA"/>
</dbReference>
<comment type="caution">
    <text evidence="2">The sequence shown here is derived from an EMBL/GenBank/DDBJ whole genome shotgun (WGS) entry which is preliminary data.</text>
</comment>
<accession>A0A562PYS5</accession>
<sequence>MRRLFTLSALALCLAAGAALPVASHAGGLQDQMDNLFNEMTNTTDPGVFETQTRGALAGGRYIAKSPIMNTNFANLEIPSWKAGCGGVDLFGGSFSFINADQFVQLLRSVAANATGYAFQLALSNVFPDGAELLSELQARIQNLNQMMGSSCQLAQGVVNDTVGAMGFKLDNDVRTSATITGAMTDYFATWSETDGVSSRASLKQSNPAEYEKQMGNIVWKELRRNRVDLWFASSSSGTGGSLDTDLLEAIMSMTGTVIVGEGSDDDTNIARSLPGNLVKLRDLIEGGTVKVYDCGGDTENCAISSTSPTKSVTLTGLRTKIKEAYLGNGSTSDGLIMKYATGTEGMAATAQEQAVSANAGSAGSMLSRLSTVSSLTAQEFAEESAGAMALSMIRDAARRMITTAYTAVATSQSSHANLAREQLRDSLAELDREADALRGDYGDLGQMLARSETTLGLVEKSGYAMQEQVTTTGGGQK</sequence>
<evidence type="ECO:0000313" key="3">
    <source>
        <dbReference type="Proteomes" id="UP000316905"/>
    </source>
</evidence>